<dbReference type="PANTHER" id="PTHR46160">
    <property type="entry name" value="ALPHA-TECTORIN-RELATED"/>
    <property type="match status" value="1"/>
</dbReference>
<sequence length="380" mass="43116">MWQWTLLLVMTTLISNGMMALDPCKDSCEHTFDIDVLQEDEGFEVDGYIPEVADRLPEDIGVLVGRGIDLGRINENYLKEIGVPQIIINKLKPYLGLQGKEAEDKLNETPLVLTYDESVDLSTRVVNKFCEDITRRYNNAVKGNSTLKKFEALTLIQRSVIIFIYYQYGLDGAPDFWKFVTAQDWDGALDELNKIARNDEAQWLHNKVVEHWVNDNGTVIKEGQGCEDPHIRTFDGLKFNFQGYCSYILTKSSDNVTFPAFQVNANFSGVHNPRQPPTRMINGKRFKNTSAVIGNGDGNVDVDKTNVYVKMTKPKLMLTWNGRQHKIKIRLDDTRMYGNVYGMLGDADGFSSNDLKKSDGKFTTKFEDFGNSWEIPGSCN</sequence>
<feature type="chain" id="PRO_5047160344" evidence="3">
    <location>
        <begin position="21"/>
        <end position="380"/>
    </location>
</feature>
<feature type="domain" description="VWFD" evidence="4">
    <location>
        <begin position="221"/>
        <end position="380"/>
    </location>
</feature>
<keyword evidence="5" id="KW-1185">Reference proteome</keyword>
<dbReference type="InterPro" id="IPR031922">
    <property type="entry name" value="Pesticin_C"/>
</dbReference>
<evidence type="ECO:0000313" key="6">
    <source>
        <dbReference type="RefSeq" id="XP_006815190.1"/>
    </source>
</evidence>
<dbReference type="Proteomes" id="UP000694865">
    <property type="component" value="Unplaced"/>
</dbReference>
<dbReference type="InterPro" id="IPR023347">
    <property type="entry name" value="Lysozyme_dom_sf"/>
</dbReference>
<feature type="signal peptide" evidence="3">
    <location>
        <begin position="1"/>
        <end position="20"/>
    </location>
</feature>
<evidence type="ECO:0000256" key="2">
    <source>
        <dbReference type="ARBA" id="ARBA00022638"/>
    </source>
</evidence>
<dbReference type="SMART" id="SM00216">
    <property type="entry name" value="VWD"/>
    <property type="match status" value="1"/>
</dbReference>
<proteinExistence type="predicted"/>
<name>A0ABM0M599_SACKO</name>
<dbReference type="Pfam" id="PF00094">
    <property type="entry name" value="VWD"/>
    <property type="match status" value="1"/>
</dbReference>
<gene>
    <name evidence="6" type="primary">LOC102805968</name>
</gene>
<keyword evidence="2" id="KW-0081">Bacteriolytic enzyme</keyword>
<dbReference type="InterPro" id="IPR023346">
    <property type="entry name" value="Lysozyme-like_dom_sf"/>
</dbReference>
<evidence type="ECO:0000313" key="5">
    <source>
        <dbReference type="Proteomes" id="UP000694865"/>
    </source>
</evidence>
<keyword evidence="1" id="KW-0929">Antimicrobial</keyword>
<reference evidence="6" key="1">
    <citation type="submission" date="2025-08" db="UniProtKB">
        <authorList>
            <consortium name="RefSeq"/>
        </authorList>
    </citation>
    <scope>IDENTIFICATION</scope>
    <source>
        <tissue evidence="6">Testes</tissue>
    </source>
</reference>
<protein>
    <submittedName>
        <fullName evidence="6">Uncharacterized protein LOC102805968</fullName>
    </submittedName>
</protein>
<evidence type="ECO:0000256" key="3">
    <source>
        <dbReference type="SAM" id="SignalP"/>
    </source>
</evidence>
<dbReference type="SUPFAM" id="SSF53955">
    <property type="entry name" value="Lysozyme-like"/>
    <property type="match status" value="1"/>
</dbReference>
<dbReference type="PROSITE" id="PS51233">
    <property type="entry name" value="VWFD"/>
    <property type="match status" value="1"/>
</dbReference>
<dbReference type="Gene3D" id="1.10.530.40">
    <property type="match status" value="1"/>
</dbReference>
<dbReference type="PANTHER" id="PTHR46160:SF9">
    <property type="entry name" value="PROTEIN PRY2-RELATED"/>
    <property type="match status" value="1"/>
</dbReference>
<dbReference type="Pfam" id="PF16754">
    <property type="entry name" value="Pesticin"/>
    <property type="match status" value="1"/>
</dbReference>
<keyword evidence="3" id="KW-0732">Signal</keyword>
<dbReference type="CDD" id="cd16902">
    <property type="entry name" value="pesticin_lyz"/>
    <property type="match status" value="1"/>
</dbReference>
<dbReference type="GeneID" id="102805968"/>
<dbReference type="RefSeq" id="XP_006815190.1">
    <property type="nucleotide sequence ID" value="XM_006815127.1"/>
</dbReference>
<evidence type="ECO:0000259" key="4">
    <source>
        <dbReference type="PROSITE" id="PS51233"/>
    </source>
</evidence>
<organism evidence="5 6">
    <name type="scientific">Saccoglossus kowalevskii</name>
    <name type="common">Acorn worm</name>
    <dbReference type="NCBI Taxonomy" id="10224"/>
    <lineage>
        <taxon>Eukaryota</taxon>
        <taxon>Metazoa</taxon>
        <taxon>Hemichordata</taxon>
        <taxon>Enteropneusta</taxon>
        <taxon>Harrimaniidae</taxon>
        <taxon>Saccoglossus</taxon>
    </lineage>
</organism>
<evidence type="ECO:0000256" key="1">
    <source>
        <dbReference type="ARBA" id="ARBA00022529"/>
    </source>
</evidence>
<accession>A0ABM0M599</accession>
<dbReference type="InterPro" id="IPR001846">
    <property type="entry name" value="VWF_type-D"/>
</dbReference>
<dbReference type="InterPro" id="IPR052749">
    <property type="entry name" value="Alpha-tectorin"/>
</dbReference>